<accession>A0ACC1HM23</accession>
<name>A0ACC1HM23_9FUNG</name>
<protein>
    <submittedName>
        <fullName evidence="1">Uncharacterized protein</fullName>
    </submittedName>
</protein>
<reference evidence="1" key="1">
    <citation type="submission" date="2022-06" db="EMBL/GenBank/DDBJ databases">
        <title>Phylogenomic reconstructions and comparative analyses of Kickxellomycotina fungi.</title>
        <authorList>
            <person name="Reynolds N.K."/>
            <person name="Stajich J.E."/>
            <person name="Barry K."/>
            <person name="Grigoriev I.V."/>
            <person name="Crous P."/>
            <person name="Smith M.E."/>
        </authorList>
    </citation>
    <scope>NUCLEOTIDE SEQUENCE</scope>
    <source>
        <strain evidence="1">RSA 2271</strain>
    </source>
</reference>
<sequence>SRGAASDPKEAVILVYIRAIQATFPAGGPTNAAAGAAEPTGPAVRAAEPTGPAVRAAEPTGPA</sequence>
<keyword evidence="2" id="KW-1185">Reference proteome</keyword>
<gene>
    <name evidence="1" type="ORF">EV182_008403</name>
</gene>
<dbReference type="Proteomes" id="UP001145114">
    <property type="component" value="Unassembled WGS sequence"/>
</dbReference>
<feature type="non-terminal residue" evidence="1">
    <location>
        <position position="63"/>
    </location>
</feature>
<organism evidence="1 2">
    <name type="scientific">Spiromyces aspiralis</name>
    <dbReference type="NCBI Taxonomy" id="68401"/>
    <lineage>
        <taxon>Eukaryota</taxon>
        <taxon>Fungi</taxon>
        <taxon>Fungi incertae sedis</taxon>
        <taxon>Zoopagomycota</taxon>
        <taxon>Kickxellomycotina</taxon>
        <taxon>Kickxellomycetes</taxon>
        <taxon>Kickxellales</taxon>
        <taxon>Kickxellaceae</taxon>
        <taxon>Spiromyces</taxon>
    </lineage>
</organism>
<proteinExistence type="predicted"/>
<evidence type="ECO:0000313" key="2">
    <source>
        <dbReference type="Proteomes" id="UP001145114"/>
    </source>
</evidence>
<comment type="caution">
    <text evidence="1">The sequence shown here is derived from an EMBL/GenBank/DDBJ whole genome shotgun (WGS) entry which is preliminary data.</text>
</comment>
<evidence type="ECO:0000313" key="1">
    <source>
        <dbReference type="EMBL" id="KAJ1676332.1"/>
    </source>
</evidence>
<dbReference type="EMBL" id="JAMZIH010004303">
    <property type="protein sequence ID" value="KAJ1676332.1"/>
    <property type="molecule type" value="Genomic_DNA"/>
</dbReference>
<feature type="non-terminal residue" evidence="1">
    <location>
        <position position="1"/>
    </location>
</feature>